<evidence type="ECO:0000313" key="1">
    <source>
        <dbReference type="EMBL" id="KZD90718.1"/>
    </source>
</evidence>
<protein>
    <submittedName>
        <fullName evidence="1">Uncharacterized protein</fullName>
    </submittedName>
</protein>
<dbReference type="Proteomes" id="UP000076442">
    <property type="component" value="Unassembled WGS sequence"/>
</dbReference>
<sequence length="37" mass="4410">MKHHRKTGNNEKNIRMGGLKFYCMFHGAFTNKIKKEN</sequence>
<evidence type="ECO:0000313" key="2">
    <source>
        <dbReference type="Proteomes" id="UP000076442"/>
    </source>
</evidence>
<gene>
    <name evidence="1" type="ORF">B4122_2797</name>
</gene>
<reference evidence="1 2" key="1">
    <citation type="submission" date="2015-09" db="EMBL/GenBank/DDBJ databases">
        <title>Spore heat resistance.</title>
        <authorList>
            <person name="Boekhorst J."/>
            <person name="Berendsen E.M."/>
            <person name="Wells-Bennik M.H."/>
            <person name="Kuipers O.P."/>
        </authorList>
    </citation>
    <scope>NUCLEOTIDE SEQUENCE [LARGE SCALE GENOMIC DNA]</scope>
    <source>
        <strain evidence="1 2">B4122</strain>
    </source>
</reference>
<dbReference type="EMBL" id="LJZV01000014">
    <property type="protein sequence ID" value="KZD90718.1"/>
    <property type="molecule type" value="Genomic_DNA"/>
</dbReference>
<accession>A0AAP1E088</accession>
<name>A0AAP1E088_BACIU</name>
<dbReference type="AlphaFoldDB" id="A0AAP1E088"/>
<organism evidence="1 2">
    <name type="scientific">Bacillus subtilis</name>
    <dbReference type="NCBI Taxonomy" id="1423"/>
    <lineage>
        <taxon>Bacteria</taxon>
        <taxon>Bacillati</taxon>
        <taxon>Bacillota</taxon>
        <taxon>Bacilli</taxon>
        <taxon>Bacillales</taxon>
        <taxon>Bacillaceae</taxon>
        <taxon>Bacillus</taxon>
    </lineage>
</organism>
<comment type="caution">
    <text evidence="1">The sequence shown here is derived from an EMBL/GenBank/DDBJ whole genome shotgun (WGS) entry which is preliminary data.</text>
</comment>
<proteinExistence type="predicted"/>